<dbReference type="Pfam" id="PF09148">
    <property type="entry name" value="DUF1934"/>
    <property type="match status" value="1"/>
</dbReference>
<evidence type="ECO:0000313" key="2">
    <source>
        <dbReference type="EMBL" id="MBB1086593.1"/>
    </source>
</evidence>
<dbReference type="Proteomes" id="UP000544052">
    <property type="component" value="Unassembled WGS sequence"/>
</dbReference>
<dbReference type="Proteomes" id="UP000518255">
    <property type="component" value="Unassembled WGS sequence"/>
</dbReference>
<proteinExistence type="predicted"/>
<dbReference type="InterPro" id="IPR012674">
    <property type="entry name" value="Calycin"/>
</dbReference>
<organism evidence="2 3">
    <name type="scientific">Limosilactobacillus fastidiosus</name>
    <dbReference type="NCBI Taxonomy" id="2759855"/>
    <lineage>
        <taxon>Bacteria</taxon>
        <taxon>Bacillati</taxon>
        <taxon>Bacillota</taxon>
        <taxon>Bacilli</taxon>
        <taxon>Lactobacillales</taxon>
        <taxon>Lactobacillaceae</taxon>
        <taxon>Limosilactobacillus</taxon>
    </lineage>
</organism>
<sequence length="140" mass="16416">MKRSVPVHVQLTTTMEQDGQRDQYHFDEEGQFVELNGKYYLRYQEHQDGTITPVQFRLGTEQLHLRRSGVHETNFKFQLVEPTKTHYRTEYGIIGMMVTTNRLEVEFDPKNVNGSIDLEYQLTANDQLIGTYQVQLQFAA</sequence>
<dbReference type="InterPro" id="IPR015231">
    <property type="entry name" value="DUF1934"/>
</dbReference>
<accession>A0A7W3U0D3</accession>
<keyword evidence="4" id="KW-1185">Reference proteome</keyword>
<comment type="caution">
    <text evidence="2">The sequence shown here is derived from an EMBL/GenBank/DDBJ whole genome shotgun (WGS) entry which is preliminary data.</text>
</comment>
<reference evidence="3 4" key="1">
    <citation type="submission" date="2020-07" db="EMBL/GenBank/DDBJ databases">
        <title>Description of Limosilactobacillus balticus sp. nov., Limosilactobacillus agrestis sp. nov., Limosilactobacillus albertensis sp. nov., Limosilactobacillus rudii sp. nov., Limosilactobacillus fastidiosus sp. nov., five novel Limosilactobacillus species isolated from the vertebrate gastrointestinal tract, and proposal of 6 subspecies of Limosilactobacillus reuteri adapted to the gastrointestinal tract of specific vertebrate hosts.</title>
        <authorList>
            <person name="Li F."/>
            <person name="Cheng C."/>
            <person name="Zheng J."/>
            <person name="Quevedo R.M."/>
            <person name="Li J."/>
            <person name="Roos S."/>
            <person name="Gaenzle M.G."/>
            <person name="Walter J."/>
        </authorList>
    </citation>
    <scope>NUCLEOTIDE SEQUENCE [LARGE SCALE GENOMIC DNA]</scope>
    <source>
        <strain evidence="2 3">WF-MA3-C</strain>
        <strain evidence="1 4">WF-MO7-1</strain>
    </source>
</reference>
<dbReference type="RefSeq" id="WP_182581547.1">
    <property type="nucleotide sequence ID" value="NZ_JACIUZ010000003.1"/>
</dbReference>
<gene>
    <name evidence="2" type="ORF">H5R63_07370</name>
    <name evidence="1" type="ORF">H5R64_00045</name>
</gene>
<evidence type="ECO:0000313" key="3">
    <source>
        <dbReference type="Proteomes" id="UP000518255"/>
    </source>
</evidence>
<dbReference type="Gene3D" id="2.40.128.20">
    <property type="match status" value="1"/>
</dbReference>
<dbReference type="SUPFAM" id="SSF50814">
    <property type="entry name" value="Lipocalins"/>
    <property type="match status" value="1"/>
</dbReference>
<name>A0A7W3U0D3_9LACO</name>
<evidence type="ECO:0000313" key="1">
    <source>
        <dbReference type="EMBL" id="MBB1062206.1"/>
    </source>
</evidence>
<protein>
    <submittedName>
        <fullName evidence="2">DUF1934 domain-containing protein</fullName>
    </submittedName>
</protein>
<dbReference type="EMBL" id="JACIUZ010000003">
    <property type="protein sequence ID" value="MBB1062206.1"/>
    <property type="molecule type" value="Genomic_DNA"/>
</dbReference>
<evidence type="ECO:0000313" key="4">
    <source>
        <dbReference type="Proteomes" id="UP000544052"/>
    </source>
</evidence>
<dbReference type="AlphaFoldDB" id="A0A7W3U0D3"/>
<dbReference type="EMBL" id="JACIUY010000063">
    <property type="protein sequence ID" value="MBB1086593.1"/>
    <property type="molecule type" value="Genomic_DNA"/>
</dbReference>